<feature type="transmembrane region" description="Helical" evidence="2">
    <location>
        <begin position="351"/>
        <end position="371"/>
    </location>
</feature>
<evidence type="ECO:0000313" key="4">
    <source>
        <dbReference type="Proteomes" id="UP001642483"/>
    </source>
</evidence>
<dbReference type="EMBL" id="CAWYQH010000152">
    <property type="protein sequence ID" value="CAK8695764.1"/>
    <property type="molecule type" value="Genomic_DNA"/>
</dbReference>
<evidence type="ECO:0000256" key="2">
    <source>
        <dbReference type="SAM" id="Phobius"/>
    </source>
</evidence>
<keyword evidence="2" id="KW-0472">Membrane</keyword>
<name>A0ABP0GY94_CLALP</name>
<keyword evidence="2" id="KW-1133">Transmembrane helix</keyword>
<comment type="caution">
    <text evidence="3">The sequence shown here is derived from an EMBL/GenBank/DDBJ whole genome shotgun (WGS) entry which is preliminary data.</text>
</comment>
<protein>
    <submittedName>
        <fullName evidence="3">Uncharacterized protein</fullName>
    </submittedName>
</protein>
<feature type="transmembrane region" description="Helical" evidence="2">
    <location>
        <begin position="40"/>
        <end position="65"/>
    </location>
</feature>
<keyword evidence="2" id="KW-0812">Transmembrane</keyword>
<proteinExistence type="predicted"/>
<gene>
    <name evidence="3" type="ORF">CVLEPA_LOCUS28988</name>
</gene>
<evidence type="ECO:0000313" key="3">
    <source>
        <dbReference type="EMBL" id="CAK8695764.1"/>
    </source>
</evidence>
<feature type="transmembrane region" description="Helical" evidence="2">
    <location>
        <begin position="165"/>
        <end position="184"/>
    </location>
</feature>
<dbReference type="Proteomes" id="UP001642483">
    <property type="component" value="Unassembled WGS sequence"/>
</dbReference>
<feature type="transmembrane region" description="Helical" evidence="2">
    <location>
        <begin position="85"/>
        <end position="106"/>
    </location>
</feature>
<evidence type="ECO:0000256" key="1">
    <source>
        <dbReference type="SAM" id="MobiDB-lite"/>
    </source>
</evidence>
<feature type="compositionally biased region" description="Polar residues" evidence="1">
    <location>
        <begin position="266"/>
        <end position="282"/>
    </location>
</feature>
<accession>A0ABP0GY94</accession>
<feature type="transmembrane region" description="Helical" evidence="2">
    <location>
        <begin position="126"/>
        <end position="144"/>
    </location>
</feature>
<feature type="transmembrane region" description="Helical" evidence="2">
    <location>
        <begin position="211"/>
        <end position="232"/>
    </location>
</feature>
<feature type="transmembrane region" description="Helical" evidence="2">
    <location>
        <begin position="314"/>
        <end position="339"/>
    </location>
</feature>
<keyword evidence="4" id="KW-1185">Reference proteome</keyword>
<feature type="region of interest" description="Disordered" evidence="1">
    <location>
        <begin position="266"/>
        <end position="296"/>
    </location>
</feature>
<organism evidence="3 4">
    <name type="scientific">Clavelina lepadiformis</name>
    <name type="common">Light-bulb sea squirt</name>
    <name type="synonym">Ascidia lepadiformis</name>
    <dbReference type="NCBI Taxonomy" id="159417"/>
    <lineage>
        <taxon>Eukaryota</taxon>
        <taxon>Metazoa</taxon>
        <taxon>Chordata</taxon>
        <taxon>Tunicata</taxon>
        <taxon>Ascidiacea</taxon>
        <taxon>Aplousobranchia</taxon>
        <taxon>Clavelinidae</taxon>
        <taxon>Clavelina</taxon>
    </lineage>
</organism>
<sequence length="380" mass="43167">MREKLLRIAMTTTVSALSIPLFNGSSHEPLKPLWRRLDWIIPVSINIFLIFLTFWIFFSLVHYGIRNNKWKKMKRRNDLKLSSGIIYSSTIFCAFAALCRLTASQMSFSVGLGGGQDVECERISDALRSLYCIMLFSGYVFLWLRQRIFYKHNMMQVKFNCLLKVFSFTSIFILFISGLCVLLFQSVPITHPSSVDGCIFMPGNEDNKTSTLIIGSVLVTLGQAMLVFLFIYPLKRFICEGSCLMLALSTTDARDSRTEFSSTAQSSFNAENSHYQPSNPSSDAAEGAEHPVTLPRLRSRRSPTMKTIKFVSRIMLRTIIFAIISVIIDVLLLITTYYALPKDGNRRVSNILYDLNTFGNLMLVICSFSSYSEMLTSPFR</sequence>
<reference evidence="3 4" key="1">
    <citation type="submission" date="2024-02" db="EMBL/GenBank/DDBJ databases">
        <authorList>
            <person name="Daric V."/>
            <person name="Darras S."/>
        </authorList>
    </citation>
    <scope>NUCLEOTIDE SEQUENCE [LARGE SCALE GENOMIC DNA]</scope>
</reference>